<evidence type="ECO:0000313" key="1">
    <source>
        <dbReference type="EMBL" id="KAF0694602.1"/>
    </source>
</evidence>
<dbReference type="Proteomes" id="UP000332933">
    <property type="component" value="Unassembled WGS sequence"/>
</dbReference>
<protein>
    <submittedName>
        <fullName evidence="4">Aste57867_14538 protein</fullName>
    </submittedName>
    <submittedName>
        <fullName evidence="3">Aste57867_6017 protein</fullName>
    </submittedName>
</protein>
<name>A0A485L1Z4_9STRA</name>
<dbReference type="EMBL" id="VJMH01005549">
    <property type="protein sequence ID" value="KAF0694602.1"/>
    <property type="molecule type" value="Genomic_DNA"/>
</dbReference>
<dbReference type="SUPFAM" id="SSF52047">
    <property type="entry name" value="RNI-like"/>
    <property type="match status" value="1"/>
</dbReference>
<dbReference type="InterPro" id="IPR032675">
    <property type="entry name" value="LRR_dom_sf"/>
</dbReference>
<evidence type="ECO:0000313" key="2">
    <source>
        <dbReference type="EMBL" id="KAF0709263.1"/>
    </source>
</evidence>
<dbReference type="Gene3D" id="3.80.10.10">
    <property type="entry name" value="Ribonuclease Inhibitor"/>
    <property type="match status" value="1"/>
</dbReference>
<gene>
    <name evidence="4" type="primary">Aste57867_14538</name>
    <name evidence="3" type="synonym">Aste57867_6017</name>
    <name evidence="2" type="ORF">As57867_006003</name>
    <name evidence="1" type="ORF">As57867_014484</name>
    <name evidence="4" type="ORF">ASTE57867_14538</name>
    <name evidence="3" type="ORF">ASTE57867_6017</name>
</gene>
<reference evidence="4 5" key="1">
    <citation type="submission" date="2019-03" db="EMBL/GenBank/DDBJ databases">
        <authorList>
            <person name="Gaulin E."/>
            <person name="Dumas B."/>
        </authorList>
    </citation>
    <scope>NUCLEOTIDE SEQUENCE [LARGE SCALE GENOMIC DNA]</scope>
    <source>
        <strain evidence="4">CBS 568.67</strain>
    </source>
</reference>
<organism evidence="4 5">
    <name type="scientific">Aphanomyces stellatus</name>
    <dbReference type="NCBI Taxonomy" id="120398"/>
    <lineage>
        <taxon>Eukaryota</taxon>
        <taxon>Sar</taxon>
        <taxon>Stramenopiles</taxon>
        <taxon>Oomycota</taxon>
        <taxon>Saprolegniomycetes</taxon>
        <taxon>Saprolegniales</taxon>
        <taxon>Verrucalvaceae</taxon>
        <taxon>Aphanomyces</taxon>
    </lineage>
</organism>
<reference evidence="1" key="2">
    <citation type="submission" date="2019-06" db="EMBL/GenBank/DDBJ databases">
        <title>Genomics analysis of Aphanomyces spp. identifies a new class of oomycete effector associated with host adaptation.</title>
        <authorList>
            <person name="Gaulin E."/>
        </authorList>
    </citation>
    <scope>NUCLEOTIDE SEQUENCE</scope>
    <source>
        <strain evidence="1">CBS 578.67</strain>
    </source>
</reference>
<evidence type="ECO:0000313" key="5">
    <source>
        <dbReference type="Proteomes" id="UP000332933"/>
    </source>
</evidence>
<dbReference type="AlphaFoldDB" id="A0A485L1Z4"/>
<keyword evidence="5" id="KW-1185">Reference proteome</keyword>
<dbReference type="EMBL" id="CAADRA010002307">
    <property type="protein sequence ID" value="VFT83031.1"/>
    <property type="molecule type" value="Genomic_DNA"/>
</dbReference>
<dbReference type="EMBL" id="VJMH01002305">
    <property type="protein sequence ID" value="KAF0709263.1"/>
    <property type="molecule type" value="Genomic_DNA"/>
</dbReference>
<proteinExistence type="predicted"/>
<accession>A0A485L1Z4</accession>
<dbReference type="EMBL" id="CAADRA010005570">
    <property type="protein sequence ID" value="VFT91360.1"/>
    <property type="molecule type" value="Genomic_DNA"/>
</dbReference>
<dbReference type="OrthoDB" id="120976at2759"/>
<evidence type="ECO:0000313" key="3">
    <source>
        <dbReference type="EMBL" id="VFT83031.1"/>
    </source>
</evidence>
<sequence>MSARNQQQSNAWSFYQLPLDVLVKICQFQDATSFFAFLDALGTPNLRGPLDLIWQVTAIERNDLWPSLVLTEEIVFNPSRLALLQPVVQYYDHIEVRCLHDLGWLQQNLGQTSTISWHVAFPSAKTIVNGVFESLSVWFELWVQLPIVAVAIEYDEDEEDVSGLSADASPFFYAVLPHCCHLTHLTIHGTPWLSSIFEFAASSSSLVELVLEEGVPSMLTASHLGHITQWLTSAPVRRFYFPNLVVDSAADATLRRAFITALFECPTMLELDCRGWNFTDAASMLPATLGLQSLSLMCVILPPSGLMALARAVCHSPMLAHLGVSVFRQFEDDADGPAFQQLFDAVAQSNVTSLNMANNRLYGAKWRYLAPKLQMSKLQSIALSLNMMRDDGAIWVAKAIQSNATITLVKLDGNGISMDGVVGLLNCTRSRQVHLTLDLRPSFYSENETAHLYKFAKELGVDLVL</sequence>
<evidence type="ECO:0000313" key="4">
    <source>
        <dbReference type="EMBL" id="VFT91360.1"/>
    </source>
</evidence>